<name>A0A377IWV4_9PAST</name>
<protein>
    <submittedName>
        <fullName evidence="2">Coproporphyrinogen III oxidase</fullName>
    </submittedName>
</protein>
<keyword evidence="3" id="KW-1185">Reference proteome</keyword>
<sequence length="147" mass="16721">MLLYLLAICGLVIIGLLALYAFRLVQRLNVQNKLIAQAKQERIKRLKESMVIIAKAMQNGDCSLAEGVLRLTMLLVPFGLSLQQYPAMFALYQAVHEMPTHDDYRALAKQQRMKIDLTRESAEAQFAQEIMLELPRFLGEVEKLGEV</sequence>
<dbReference type="EMBL" id="UGHS01000001">
    <property type="protein sequence ID" value="STO92589.1"/>
    <property type="molecule type" value="Genomic_DNA"/>
</dbReference>
<proteinExistence type="predicted"/>
<reference evidence="2 3" key="1">
    <citation type="submission" date="2018-06" db="EMBL/GenBank/DDBJ databases">
        <authorList>
            <consortium name="Pathogen Informatics"/>
            <person name="Doyle S."/>
        </authorList>
    </citation>
    <scope>NUCLEOTIDE SEQUENCE [LARGE SCALE GENOMIC DNA]</scope>
    <source>
        <strain evidence="2 3">NCTC13335</strain>
    </source>
</reference>
<evidence type="ECO:0000313" key="2">
    <source>
        <dbReference type="EMBL" id="STO92589.1"/>
    </source>
</evidence>
<dbReference type="OrthoDB" id="5293867at2"/>
<dbReference type="Pfam" id="PF10675">
    <property type="entry name" value="DUF2489"/>
    <property type="match status" value="1"/>
</dbReference>
<gene>
    <name evidence="2" type="ORF">NCTC13335_00428</name>
</gene>
<evidence type="ECO:0000259" key="1">
    <source>
        <dbReference type="Pfam" id="PF10675"/>
    </source>
</evidence>
<evidence type="ECO:0000313" key="3">
    <source>
        <dbReference type="Proteomes" id="UP000255264"/>
    </source>
</evidence>
<dbReference type="InterPro" id="IPR019617">
    <property type="entry name" value="DUF2489"/>
</dbReference>
<organism evidence="2 3">
    <name type="scientific">Haemophilus pittmaniae</name>
    <dbReference type="NCBI Taxonomy" id="249188"/>
    <lineage>
        <taxon>Bacteria</taxon>
        <taxon>Pseudomonadati</taxon>
        <taxon>Pseudomonadota</taxon>
        <taxon>Gammaproteobacteria</taxon>
        <taxon>Pasteurellales</taxon>
        <taxon>Pasteurellaceae</taxon>
        <taxon>Haemophilus</taxon>
    </lineage>
</organism>
<dbReference type="AlphaFoldDB" id="A0A377IWV4"/>
<feature type="domain" description="DUF2489" evidence="1">
    <location>
        <begin position="14"/>
        <end position="134"/>
    </location>
</feature>
<dbReference type="Proteomes" id="UP000255264">
    <property type="component" value="Unassembled WGS sequence"/>
</dbReference>
<accession>A0A377IWV4</accession>